<comment type="similarity">
    <text evidence="1">Belongs to the NAD(P)-dependent epimerase/dehydratase family.</text>
</comment>
<protein>
    <recommendedName>
        <fullName evidence="2">NAD-dependent epimerase/dehydratase domain-containing protein</fullName>
    </recommendedName>
</protein>
<dbReference type="SUPFAM" id="SSF51735">
    <property type="entry name" value="NAD(P)-binding Rossmann-fold domains"/>
    <property type="match status" value="1"/>
</dbReference>
<dbReference type="PANTHER" id="PTHR43000">
    <property type="entry name" value="DTDP-D-GLUCOSE 4,6-DEHYDRATASE-RELATED"/>
    <property type="match status" value="1"/>
</dbReference>
<organism evidence="3">
    <name type="scientific">viral metagenome</name>
    <dbReference type="NCBI Taxonomy" id="1070528"/>
    <lineage>
        <taxon>unclassified sequences</taxon>
        <taxon>metagenomes</taxon>
        <taxon>organismal metagenomes</taxon>
    </lineage>
</organism>
<evidence type="ECO:0000259" key="2">
    <source>
        <dbReference type="Pfam" id="PF01370"/>
    </source>
</evidence>
<dbReference type="EMBL" id="MN740292">
    <property type="protein sequence ID" value="QHT98495.1"/>
    <property type="molecule type" value="Genomic_DNA"/>
</dbReference>
<evidence type="ECO:0000313" key="3">
    <source>
        <dbReference type="EMBL" id="QHT98495.1"/>
    </source>
</evidence>
<dbReference type="Gene3D" id="3.90.25.10">
    <property type="entry name" value="UDP-galactose 4-epimerase, domain 1"/>
    <property type="match status" value="1"/>
</dbReference>
<reference evidence="3" key="1">
    <citation type="journal article" date="2020" name="Nature">
        <title>Giant virus diversity and host interactions through global metagenomics.</title>
        <authorList>
            <person name="Schulz F."/>
            <person name="Roux S."/>
            <person name="Paez-Espino D."/>
            <person name="Jungbluth S."/>
            <person name="Walsh D.A."/>
            <person name="Denef V.J."/>
            <person name="McMahon K.D."/>
            <person name="Konstantinidis K.T."/>
            <person name="Eloe-Fadrosh E.A."/>
            <person name="Kyrpides N.C."/>
            <person name="Woyke T."/>
        </authorList>
    </citation>
    <scope>NUCLEOTIDE SEQUENCE</scope>
    <source>
        <strain evidence="3">GVMAG-M-3300025652-16</strain>
    </source>
</reference>
<dbReference type="Pfam" id="PF01370">
    <property type="entry name" value="Epimerase"/>
    <property type="match status" value="1"/>
</dbReference>
<feature type="domain" description="NAD-dependent epimerase/dehydratase" evidence="2">
    <location>
        <begin position="4"/>
        <end position="222"/>
    </location>
</feature>
<dbReference type="CDD" id="cd08946">
    <property type="entry name" value="SDR_e"/>
    <property type="match status" value="1"/>
</dbReference>
<accession>A0A6C0J1F9</accession>
<dbReference type="InterPro" id="IPR036291">
    <property type="entry name" value="NAD(P)-bd_dom_sf"/>
</dbReference>
<proteinExistence type="inferred from homology"/>
<evidence type="ECO:0000256" key="1">
    <source>
        <dbReference type="ARBA" id="ARBA00007637"/>
    </source>
</evidence>
<dbReference type="InterPro" id="IPR001509">
    <property type="entry name" value="Epimerase_deHydtase"/>
</dbReference>
<sequence length="295" mass="33754">MTHVLITGARGFVGASMIEHFLKHTDYVMYYTKRPYKSDDRLNSIETKSRVFEWNGEDIDIILHAAGNPSSIACIENPTCAIEDNISETFKTLEIARKYKVKHFIYFSSVEVYGKSGKCFEDDICNAQNMYAATKHSGEQMCKAYQSSYGVPCSIVRLNNTFGHFCQKERFPMIAIRKLLNGEKFTIYTHDDEVVGRRWTSIYDVAEMVSFILEQPPGRIYNTTGDFMTNLQFLEYIAKAMDKDGFDFELVEENIRGRIGNQDAPPDLIRSLGWKSSKTFDERIKDFVSSTLASS</sequence>
<dbReference type="Gene3D" id="3.40.50.720">
    <property type="entry name" value="NAD(P)-binding Rossmann-like Domain"/>
    <property type="match status" value="1"/>
</dbReference>
<dbReference type="AlphaFoldDB" id="A0A6C0J1F9"/>
<name>A0A6C0J1F9_9ZZZZ</name>